<dbReference type="GO" id="GO:0003774">
    <property type="term" value="F:cytoskeletal motor activity"/>
    <property type="evidence" value="ECO:0007669"/>
    <property type="project" value="InterPro"/>
</dbReference>
<name>A0A8S1SSZ6_9CILI</name>
<evidence type="ECO:0000313" key="4">
    <source>
        <dbReference type="EMBL" id="CAD8142536.1"/>
    </source>
</evidence>
<dbReference type="OrthoDB" id="313524at2759"/>
<comment type="caution">
    <text evidence="4">The sequence shown here is derived from an EMBL/GenBank/DDBJ whole genome shotgun (WGS) entry which is preliminary data.</text>
</comment>
<keyword evidence="5" id="KW-1185">Reference proteome</keyword>
<dbReference type="Pfam" id="PF06017">
    <property type="entry name" value="Myosin_TH1"/>
    <property type="match status" value="1"/>
</dbReference>
<evidence type="ECO:0000256" key="1">
    <source>
        <dbReference type="SAM" id="Coils"/>
    </source>
</evidence>
<feature type="domain" description="PH" evidence="2">
    <location>
        <begin position="442"/>
        <end position="539"/>
    </location>
</feature>
<evidence type="ECO:0000313" key="5">
    <source>
        <dbReference type="Proteomes" id="UP000689195"/>
    </source>
</evidence>
<dbReference type="SMART" id="SM00233">
    <property type="entry name" value="PH"/>
    <property type="match status" value="2"/>
</dbReference>
<evidence type="ECO:0000259" key="2">
    <source>
        <dbReference type="PROSITE" id="PS50003"/>
    </source>
</evidence>
<accession>A0A8S1SSZ6</accession>
<feature type="domain" description="TH1" evidence="3">
    <location>
        <begin position="266"/>
        <end position="455"/>
    </location>
</feature>
<dbReference type="GO" id="GO:0016459">
    <property type="term" value="C:myosin complex"/>
    <property type="evidence" value="ECO:0007669"/>
    <property type="project" value="InterPro"/>
</dbReference>
<sequence>MSILFEEQLQSHNKEIETSMKILLQLEEYTEQENIMQIAKLLITQSEVIKEQLINIDEVEILCKDQQEQIDNLCIHKQQLINENQKYSSQIYELQNNYNSIQKQLDSEKYHSQQLSQLESHIKTLQQELDFLNNYNTQLISENKRLNENNQQLLLIIDDHETLIQRMNNDQIQLDLLKQEIQNQIQLNNKMAQSQDLLIEQMKQKIAEYEIKLDFFQQQQQSTLQSRMSFSLVDDLVNQEDIYQKVNETIQSEFQSIIQNTDSTQINNIELIDEFSYFKKEYCGLKDNRYIKEIIKKDREALKKDNIFCFSDHIFRINIRGEKSKRIMFITESNFYFFEEHNQNIKITRQFPISKIQQIICCEFNPILCCLKIKGQNDDYLIETFKLKDFIEFLNETLNCQIQISYQQNFQIQFKNYTHPKNLNEIGNGLYDGSGKQAAFKVSQKQGFLQMQQKTLFGFQDWVEVFALMTDVGLLLFKQAGDMHPILFVPCADAIIIKNPLKCKPNCLKIKYRDCEYIFNVTSQALLEEWYQELNRQVVSQHKLQLSQSLRNL</sequence>
<dbReference type="PROSITE" id="PS51757">
    <property type="entry name" value="TH1"/>
    <property type="match status" value="1"/>
</dbReference>
<dbReference type="EMBL" id="CAJJDO010000011">
    <property type="protein sequence ID" value="CAD8142536.1"/>
    <property type="molecule type" value="Genomic_DNA"/>
</dbReference>
<gene>
    <name evidence="4" type="ORF">PPENT_87.1.T0110211</name>
</gene>
<dbReference type="AlphaFoldDB" id="A0A8S1SSZ6"/>
<dbReference type="PANTHER" id="PTHR34969:SF1">
    <property type="entry name" value="TH1 DOMAIN-CONTAINING PROTEIN"/>
    <property type="match status" value="1"/>
</dbReference>
<dbReference type="InterPro" id="IPR010926">
    <property type="entry name" value="Myosin_TH1"/>
</dbReference>
<reference evidence="4" key="1">
    <citation type="submission" date="2021-01" db="EMBL/GenBank/DDBJ databases">
        <authorList>
            <consortium name="Genoscope - CEA"/>
            <person name="William W."/>
        </authorList>
    </citation>
    <scope>NUCLEOTIDE SEQUENCE</scope>
</reference>
<dbReference type="PROSITE" id="PS50003">
    <property type="entry name" value="PH_DOMAIN"/>
    <property type="match status" value="1"/>
</dbReference>
<keyword evidence="1" id="KW-0175">Coiled coil</keyword>
<dbReference type="InterPro" id="IPR001849">
    <property type="entry name" value="PH_domain"/>
</dbReference>
<dbReference type="PANTHER" id="PTHR34969">
    <property type="entry name" value="OS01G0621700 PROTEIN"/>
    <property type="match status" value="1"/>
</dbReference>
<protein>
    <recommendedName>
        <fullName evidence="6">PH domain-containing protein</fullName>
    </recommendedName>
</protein>
<evidence type="ECO:0000259" key="3">
    <source>
        <dbReference type="PROSITE" id="PS51757"/>
    </source>
</evidence>
<organism evidence="4 5">
    <name type="scientific">Paramecium pentaurelia</name>
    <dbReference type="NCBI Taxonomy" id="43138"/>
    <lineage>
        <taxon>Eukaryota</taxon>
        <taxon>Sar</taxon>
        <taxon>Alveolata</taxon>
        <taxon>Ciliophora</taxon>
        <taxon>Intramacronucleata</taxon>
        <taxon>Oligohymenophorea</taxon>
        <taxon>Peniculida</taxon>
        <taxon>Parameciidae</taxon>
        <taxon>Paramecium</taxon>
    </lineage>
</organism>
<evidence type="ECO:0008006" key="6">
    <source>
        <dbReference type="Google" id="ProtNLM"/>
    </source>
</evidence>
<proteinExistence type="predicted"/>
<dbReference type="Proteomes" id="UP000689195">
    <property type="component" value="Unassembled WGS sequence"/>
</dbReference>
<feature type="coiled-coil region" evidence="1">
    <location>
        <begin position="49"/>
        <end position="219"/>
    </location>
</feature>